<gene>
    <name evidence="6" type="ORF">DIABBA_LOCUS7956</name>
</gene>
<dbReference type="EMBL" id="OU898280">
    <property type="protein sequence ID" value="CAG9834670.1"/>
    <property type="molecule type" value="Genomic_DNA"/>
</dbReference>
<dbReference type="PANTHER" id="PTHR12978">
    <property type="entry name" value="HISTIDINE TRIAD HIT PROTEIN MEMBER"/>
    <property type="match status" value="1"/>
</dbReference>
<dbReference type="GO" id="GO:0000340">
    <property type="term" value="F:RNA 7-methylguanosine cap binding"/>
    <property type="evidence" value="ECO:0007669"/>
    <property type="project" value="TreeGrafter"/>
</dbReference>
<proteinExistence type="predicted"/>
<evidence type="ECO:0000256" key="2">
    <source>
        <dbReference type="ARBA" id="ARBA00015636"/>
    </source>
</evidence>
<dbReference type="GO" id="GO:0140932">
    <property type="term" value="F:5'-(N(7)-methyl 5'-triphosphoguanosine)-[mRNA] diphosphatase activity"/>
    <property type="evidence" value="ECO:0007669"/>
    <property type="project" value="UniProtKB-EC"/>
</dbReference>
<dbReference type="AlphaFoldDB" id="A0A9N9T358"/>
<evidence type="ECO:0000313" key="7">
    <source>
        <dbReference type="Proteomes" id="UP001153709"/>
    </source>
</evidence>
<dbReference type="FunFam" id="3.30.200.40:FF:000001">
    <property type="entry name" value="m7GpppX diphosphatase"/>
    <property type="match status" value="1"/>
</dbReference>
<dbReference type="OrthoDB" id="10264956at2759"/>
<dbReference type="GO" id="GO:0000932">
    <property type="term" value="C:P-body"/>
    <property type="evidence" value="ECO:0007669"/>
    <property type="project" value="TreeGrafter"/>
</dbReference>
<evidence type="ECO:0000256" key="1">
    <source>
        <dbReference type="ARBA" id="ARBA00012520"/>
    </source>
</evidence>
<accession>A0A9N9T358</accession>
<dbReference type="Gene3D" id="3.30.200.40">
    <property type="entry name" value="Scavenger mRNA decapping enzyme, N-terminal domain"/>
    <property type="match status" value="1"/>
</dbReference>
<dbReference type="Proteomes" id="UP001153709">
    <property type="component" value="Chromosome 5"/>
</dbReference>
<sequence>MSASSCVEIIEAEISPAKKKSKLNTDENLIQQESIHNDLTDLSTFNISEILSNNTNRKTVCLRGSFDSKDGEAVVILEKSAFVEEDLKTKEYFNKSSLLEKTFQNDIYGDYHYFPNRDLSVIKTTVIHPATEKHIVKFSTQKLYIVDETPKLYEEVILPQLSDEQLHLQVL</sequence>
<dbReference type="PANTHER" id="PTHR12978:SF0">
    <property type="entry name" value="M7GPPPX DIPHOSPHATASE"/>
    <property type="match status" value="1"/>
</dbReference>
<protein>
    <recommendedName>
        <fullName evidence="2">m7GpppX diphosphatase</fullName>
        <ecNumber evidence="1">3.6.1.59</ecNumber>
    </recommendedName>
    <alternativeName>
        <fullName evidence="4">Decapping scavenger enzyme</fullName>
    </alternativeName>
    <alternativeName>
        <fullName evidence="3">Scavenger mRNA-decapping enzyme DcpS</fullName>
    </alternativeName>
</protein>
<evidence type="ECO:0000256" key="3">
    <source>
        <dbReference type="ARBA" id="ARBA00029885"/>
    </source>
</evidence>
<keyword evidence="7" id="KW-1185">Reference proteome</keyword>
<dbReference type="EC" id="3.6.1.59" evidence="1"/>
<evidence type="ECO:0000256" key="5">
    <source>
        <dbReference type="ARBA" id="ARBA00048222"/>
    </source>
</evidence>
<dbReference type="GO" id="GO:0000290">
    <property type="term" value="P:deadenylation-dependent decapping of nuclear-transcribed mRNA"/>
    <property type="evidence" value="ECO:0007669"/>
    <property type="project" value="InterPro"/>
</dbReference>
<organism evidence="6 7">
    <name type="scientific">Diabrotica balteata</name>
    <name type="common">Banded cucumber beetle</name>
    <dbReference type="NCBI Taxonomy" id="107213"/>
    <lineage>
        <taxon>Eukaryota</taxon>
        <taxon>Metazoa</taxon>
        <taxon>Ecdysozoa</taxon>
        <taxon>Arthropoda</taxon>
        <taxon>Hexapoda</taxon>
        <taxon>Insecta</taxon>
        <taxon>Pterygota</taxon>
        <taxon>Neoptera</taxon>
        <taxon>Endopterygota</taxon>
        <taxon>Coleoptera</taxon>
        <taxon>Polyphaga</taxon>
        <taxon>Cucujiformia</taxon>
        <taxon>Chrysomeloidea</taxon>
        <taxon>Chrysomelidae</taxon>
        <taxon>Galerucinae</taxon>
        <taxon>Diabroticina</taxon>
        <taxon>Diabroticites</taxon>
        <taxon>Diabrotica</taxon>
    </lineage>
</organism>
<dbReference type="InterPro" id="IPR011145">
    <property type="entry name" value="Scavenger_mRNA_decap_enz_N"/>
</dbReference>
<dbReference type="InterPro" id="IPR008594">
    <property type="entry name" value="DcpS/DCS2"/>
</dbReference>
<evidence type="ECO:0000313" key="6">
    <source>
        <dbReference type="EMBL" id="CAG9834670.1"/>
    </source>
</evidence>
<evidence type="ECO:0000256" key="4">
    <source>
        <dbReference type="ARBA" id="ARBA00030609"/>
    </source>
</evidence>
<dbReference type="Pfam" id="PF05652">
    <property type="entry name" value="DcpS"/>
    <property type="match status" value="1"/>
</dbReference>
<reference evidence="6" key="1">
    <citation type="submission" date="2022-01" db="EMBL/GenBank/DDBJ databases">
        <authorList>
            <person name="King R."/>
        </authorList>
    </citation>
    <scope>NUCLEOTIDE SEQUENCE</scope>
</reference>
<comment type="catalytic activity">
    <reaction evidence="5">
        <text>a 5'-end (N(7)-methyl 5'-triphosphoguanosine)-ribonucleoside in mRNA + H2O = N(7)-methyl-GMP + a 5'-end diphospho-ribonucleoside in mRNA + 2 H(+)</text>
        <dbReference type="Rhea" id="RHEA:65388"/>
        <dbReference type="Rhea" id="RHEA-COMP:17165"/>
        <dbReference type="Rhea" id="RHEA-COMP:17167"/>
        <dbReference type="ChEBI" id="CHEBI:15377"/>
        <dbReference type="ChEBI" id="CHEBI:15378"/>
        <dbReference type="ChEBI" id="CHEBI:58285"/>
        <dbReference type="ChEBI" id="CHEBI:156461"/>
        <dbReference type="ChEBI" id="CHEBI:167616"/>
        <dbReference type="EC" id="3.6.1.59"/>
    </reaction>
</comment>
<dbReference type="GO" id="GO:0005634">
    <property type="term" value="C:nucleus"/>
    <property type="evidence" value="ECO:0007669"/>
    <property type="project" value="TreeGrafter"/>
</dbReference>
<name>A0A9N9T358_DIABA</name>
<dbReference type="SUPFAM" id="SSF102860">
    <property type="entry name" value="mRNA decapping enzyme DcpS N-terminal domain"/>
    <property type="match status" value="1"/>
</dbReference>